<accession>A0A2P5DL10</accession>
<proteinExistence type="predicted"/>
<protein>
    <submittedName>
        <fullName evidence="1">Uncharacterized protein</fullName>
    </submittedName>
</protein>
<evidence type="ECO:0000313" key="2">
    <source>
        <dbReference type="Proteomes" id="UP000237105"/>
    </source>
</evidence>
<dbReference type="EMBL" id="JXTB01000031">
    <property type="protein sequence ID" value="PON73990.1"/>
    <property type="molecule type" value="Genomic_DNA"/>
</dbReference>
<comment type="caution">
    <text evidence="1">The sequence shown here is derived from an EMBL/GenBank/DDBJ whole genome shotgun (WGS) entry which is preliminary data.</text>
</comment>
<reference evidence="2" key="1">
    <citation type="submission" date="2016-06" db="EMBL/GenBank/DDBJ databases">
        <title>Parallel loss of symbiosis genes in relatives of nitrogen-fixing non-legume Parasponia.</title>
        <authorList>
            <person name="Van Velzen R."/>
            <person name="Holmer R."/>
            <person name="Bu F."/>
            <person name="Rutten L."/>
            <person name="Van Zeijl A."/>
            <person name="Liu W."/>
            <person name="Santuari L."/>
            <person name="Cao Q."/>
            <person name="Sharma T."/>
            <person name="Shen D."/>
            <person name="Roswanjaya Y."/>
            <person name="Wardhani T."/>
            <person name="Kalhor M.S."/>
            <person name="Jansen J."/>
            <person name="Van den Hoogen J."/>
            <person name="Gungor B."/>
            <person name="Hartog M."/>
            <person name="Hontelez J."/>
            <person name="Verver J."/>
            <person name="Yang W.-C."/>
            <person name="Schijlen E."/>
            <person name="Repin R."/>
            <person name="Schilthuizen M."/>
            <person name="Schranz E."/>
            <person name="Heidstra R."/>
            <person name="Miyata K."/>
            <person name="Fedorova E."/>
            <person name="Kohlen W."/>
            <person name="Bisseling T."/>
            <person name="Smit S."/>
            <person name="Geurts R."/>
        </authorList>
    </citation>
    <scope>NUCLEOTIDE SEQUENCE [LARGE SCALE GENOMIC DNA]</scope>
    <source>
        <strain evidence="2">cv. WU1-14</strain>
    </source>
</reference>
<keyword evidence="2" id="KW-1185">Reference proteome</keyword>
<feature type="non-terminal residue" evidence="1">
    <location>
        <position position="63"/>
    </location>
</feature>
<sequence>MEILSWLNRSAVESFGGFAFRQEETMNSEEGQCLILGGCWLTRAGVWATIRRGWPLNEQWLWA</sequence>
<gene>
    <name evidence="1" type="ORF">PanWU01x14_055400</name>
</gene>
<organism evidence="1 2">
    <name type="scientific">Parasponia andersonii</name>
    <name type="common">Sponia andersonii</name>
    <dbReference type="NCBI Taxonomy" id="3476"/>
    <lineage>
        <taxon>Eukaryota</taxon>
        <taxon>Viridiplantae</taxon>
        <taxon>Streptophyta</taxon>
        <taxon>Embryophyta</taxon>
        <taxon>Tracheophyta</taxon>
        <taxon>Spermatophyta</taxon>
        <taxon>Magnoliopsida</taxon>
        <taxon>eudicotyledons</taxon>
        <taxon>Gunneridae</taxon>
        <taxon>Pentapetalae</taxon>
        <taxon>rosids</taxon>
        <taxon>fabids</taxon>
        <taxon>Rosales</taxon>
        <taxon>Cannabaceae</taxon>
        <taxon>Parasponia</taxon>
    </lineage>
</organism>
<name>A0A2P5DL10_PARAD</name>
<dbReference type="AlphaFoldDB" id="A0A2P5DL10"/>
<dbReference type="Proteomes" id="UP000237105">
    <property type="component" value="Unassembled WGS sequence"/>
</dbReference>
<evidence type="ECO:0000313" key="1">
    <source>
        <dbReference type="EMBL" id="PON73990.1"/>
    </source>
</evidence>